<dbReference type="CDD" id="cd05233">
    <property type="entry name" value="SDR_c"/>
    <property type="match status" value="1"/>
</dbReference>
<keyword evidence="2" id="KW-0560">Oxidoreductase</keyword>
<protein>
    <submittedName>
        <fullName evidence="4">Uncharacterized protein</fullName>
    </submittedName>
</protein>
<dbReference type="Pfam" id="PF00106">
    <property type="entry name" value="adh_short"/>
    <property type="match status" value="1"/>
</dbReference>
<organism evidence="4 5">
    <name type="scientific">Tetraparma gracilis</name>
    <dbReference type="NCBI Taxonomy" id="2962635"/>
    <lineage>
        <taxon>Eukaryota</taxon>
        <taxon>Sar</taxon>
        <taxon>Stramenopiles</taxon>
        <taxon>Ochrophyta</taxon>
        <taxon>Bolidophyceae</taxon>
        <taxon>Parmales</taxon>
        <taxon>Triparmaceae</taxon>
        <taxon>Tetraparma</taxon>
    </lineage>
</organism>
<proteinExistence type="inferred from homology"/>
<evidence type="ECO:0000256" key="3">
    <source>
        <dbReference type="SAM" id="SignalP"/>
    </source>
</evidence>
<sequence>MIFILILSLAAVAASLNPPVVAVVTGGTRGLGLGIAQQLAAGGSSLLLTYNQNRTAAASAAASIVREFPKVRVELVGGDLALPATRAAIFNKLDESYQDCRLSSVVHNAGQYVGVTSANCANLGSVSHLQFGDGSLLCEDGSVDFGPMHYYQQLYGECWVDLAERAMARMKEHGEGGSIVGISSPGCTVQYNPQTGYSMPGSGKSLMEYSMRIYAAQGSKSKIRCNVVVPGVTITDAWTNLAATRGTDRETITGGLSKSMGVETMTPRECGGVVAFLCSDAGKHVNGVSLPVDNGLHLKA</sequence>
<accession>A0ABQ6MXI2</accession>
<comment type="caution">
    <text evidence="4">The sequence shown here is derived from an EMBL/GenBank/DDBJ whole genome shotgun (WGS) entry which is preliminary data.</text>
</comment>
<evidence type="ECO:0000313" key="5">
    <source>
        <dbReference type="Proteomes" id="UP001165060"/>
    </source>
</evidence>
<dbReference type="PRINTS" id="PR00081">
    <property type="entry name" value="GDHRDH"/>
</dbReference>
<dbReference type="Pfam" id="PF13561">
    <property type="entry name" value="adh_short_C2"/>
    <property type="match status" value="1"/>
</dbReference>
<evidence type="ECO:0000313" key="4">
    <source>
        <dbReference type="EMBL" id="GMI35011.1"/>
    </source>
</evidence>
<reference evidence="4 5" key="1">
    <citation type="journal article" date="2023" name="Commun. Biol.">
        <title>Genome analysis of Parmales, the sister group of diatoms, reveals the evolutionary specialization of diatoms from phago-mixotrophs to photoautotrophs.</title>
        <authorList>
            <person name="Ban H."/>
            <person name="Sato S."/>
            <person name="Yoshikawa S."/>
            <person name="Yamada K."/>
            <person name="Nakamura Y."/>
            <person name="Ichinomiya M."/>
            <person name="Sato N."/>
            <person name="Blanc-Mathieu R."/>
            <person name="Endo H."/>
            <person name="Kuwata A."/>
            <person name="Ogata H."/>
        </authorList>
    </citation>
    <scope>NUCLEOTIDE SEQUENCE [LARGE SCALE GENOMIC DNA]</scope>
</reference>
<dbReference type="SUPFAM" id="SSF51735">
    <property type="entry name" value="NAD(P)-binding Rossmann-fold domains"/>
    <property type="match status" value="1"/>
</dbReference>
<dbReference type="InterPro" id="IPR002347">
    <property type="entry name" value="SDR_fam"/>
</dbReference>
<name>A0ABQ6MXI2_9STRA</name>
<dbReference type="PANTHER" id="PTHR43008">
    <property type="entry name" value="BENZIL REDUCTASE"/>
    <property type="match status" value="1"/>
</dbReference>
<keyword evidence="3" id="KW-0732">Signal</keyword>
<dbReference type="Gene3D" id="3.40.50.720">
    <property type="entry name" value="NAD(P)-binding Rossmann-like Domain"/>
    <property type="match status" value="2"/>
</dbReference>
<dbReference type="InterPro" id="IPR036291">
    <property type="entry name" value="NAD(P)-bd_dom_sf"/>
</dbReference>
<feature type="chain" id="PRO_5047165506" evidence="3">
    <location>
        <begin position="23"/>
        <end position="300"/>
    </location>
</feature>
<comment type="similarity">
    <text evidence="1">Belongs to the short-chain dehydrogenases/reductases (SDR) family.</text>
</comment>
<dbReference type="Proteomes" id="UP001165060">
    <property type="component" value="Unassembled WGS sequence"/>
</dbReference>
<gene>
    <name evidence="4" type="ORF">TeGR_g6346</name>
</gene>
<evidence type="ECO:0000256" key="2">
    <source>
        <dbReference type="ARBA" id="ARBA00023002"/>
    </source>
</evidence>
<keyword evidence="5" id="KW-1185">Reference proteome</keyword>
<feature type="signal peptide" evidence="3">
    <location>
        <begin position="1"/>
        <end position="22"/>
    </location>
</feature>
<dbReference type="PANTHER" id="PTHR43008:SF4">
    <property type="entry name" value="CHAIN DEHYDROGENASE, PUTATIVE (AFU_ORTHOLOGUE AFUA_4G08710)-RELATED"/>
    <property type="match status" value="1"/>
</dbReference>
<dbReference type="EMBL" id="BRYB01000667">
    <property type="protein sequence ID" value="GMI35011.1"/>
    <property type="molecule type" value="Genomic_DNA"/>
</dbReference>
<evidence type="ECO:0000256" key="1">
    <source>
        <dbReference type="ARBA" id="ARBA00006484"/>
    </source>
</evidence>